<dbReference type="EMBL" id="CP042266">
    <property type="protein sequence ID" value="QDY77354.1"/>
    <property type="molecule type" value="Genomic_DNA"/>
</dbReference>
<evidence type="ECO:0000313" key="3">
    <source>
        <dbReference type="Proteomes" id="UP000320580"/>
    </source>
</evidence>
<keyword evidence="1" id="KW-1133">Transmembrane helix</keyword>
<keyword evidence="3" id="KW-1185">Reference proteome</keyword>
<feature type="transmembrane region" description="Helical" evidence="1">
    <location>
        <begin position="158"/>
        <end position="180"/>
    </location>
</feature>
<feature type="transmembrane region" description="Helical" evidence="1">
    <location>
        <begin position="123"/>
        <end position="142"/>
    </location>
</feature>
<protein>
    <submittedName>
        <fullName evidence="2">Uncharacterized protein</fullName>
    </submittedName>
</protein>
<evidence type="ECO:0000313" key="2">
    <source>
        <dbReference type="EMBL" id="QDY77354.1"/>
    </source>
</evidence>
<name>A0A5B8JA91_9ACTN</name>
<feature type="transmembrane region" description="Helical" evidence="1">
    <location>
        <begin position="51"/>
        <end position="74"/>
    </location>
</feature>
<feature type="transmembrane region" description="Helical" evidence="1">
    <location>
        <begin position="16"/>
        <end position="39"/>
    </location>
</feature>
<gene>
    <name evidence="2" type="ORF">FQU76_13410</name>
</gene>
<dbReference type="RefSeq" id="WP_146480692.1">
    <property type="nucleotide sequence ID" value="NZ_CP042266.1"/>
</dbReference>
<proteinExistence type="predicted"/>
<accession>A0A5B8JA91</accession>
<evidence type="ECO:0000256" key="1">
    <source>
        <dbReference type="SAM" id="Phobius"/>
    </source>
</evidence>
<dbReference type="AlphaFoldDB" id="A0A5B8JA91"/>
<organism evidence="2 3">
    <name type="scientific">Streptomyces qinzhouensis</name>
    <dbReference type="NCBI Taxonomy" id="2599401"/>
    <lineage>
        <taxon>Bacteria</taxon>
        <taxon>Bacillati</taxon>
        <taxon>Actinomycetota</taxon>
        <taxon>Actinomycetes</taxon>
        <taxon>Kitasatosporales</taxon>
        <taxon>Streptomycetaceae</taxon>
        <taxon>Streptomyces</taxon>
    </lineage>
</organism>
<dbReference type="Proteomes" id="UP000320580">
    <property type="component" value="Chromosome"/>
</dbReference>
<dbReference type="KEGG" id="sqz:FQU76_13410"/>
<keyword evidence="1" id="KW-0812">Transmembrane</keyword>
<reference evidence="2 3" key="1">
    <citation type="submission" date="2019-07" db="EMBL/GenBank/DDBJ databases">
        <authorList>
            <person name="Zhu P."/>
        </authorList>
    </citation>
    <scope>NUCLEOTIDE SEQUENCE [LARGE SCALE GENOMIC DNA]</scope>
    <source>
        <strain evidence="2 3">SSL-25</strain>
    </source>
</reference>
<sequence>MPRNPFPELPGTRPSLFTVGFAFAASQISVLTVLAVFTAPWRWQGDEYEPFSIVTGLFAIPFVSFFFGALQTLLHTVPVMALADLAVARRGGAPWKWLTGITLGSGALYAAPVLFLSPFWFPAAWAAVAVLAVVPLATVSYVDRRARTHEEPVTSGAVWFWAYAGGAFASCLVVIAVFGFGT</sequence>
<keyword evidence="1" id="KW-0472">Membrane</keyword>